<keyword evidence="2" id="KW-1185">Reference proteome</keyword>
<dbReference type="InterPro" id="IPR012337">
    <property type="entry name" value="RNaseH-like_sf"/>
</dbReference>
<dbReference type="Proteomes" id="UP000006727">
    <property type="component" value="Chromosome 10"/>
</dbReference>
<proteinExistence type="predicted"/>
<dbReference type="EnsemblPlants" id="Pp3c10_14050V3.2">
    <property type="protein sequence ID" value="Pp3c10_14050V3.2"/>
    <property type="gene ID" value="Pp3c10_14050"/>
</dbReference>
<dbReference type="AlphaFoldDB" id="A0A7I4EYT7"/>
<dbReference type="GO" id="GO:0003676">
    <property type="term" value="F:nucleic acid binding"/>
    <property type="evidence" value="ECO:0007669"/>
    <property type="project" value="InterPro"/>
</dbReference>
<organism evidence="1 2">
    <name type="scientific">Physcomitrium patens</name>
    <name type="common">Spreading-leaved earth moss</name>
    <name type="synonym">Physcomitrella patens</name>
    <dbReference type="NCBI Taxonomy" id="3218"/>
    <lineage>
        <taxon>Eukaryota</taxon>
        <taxon>Viridiplantae</taxon>
        <taxon>Streptophyta</taxon>
        <taxon>Embryophyta</taxon>
        <taxon>Bryophyta</taxon>
        <taxon>Bryophytina</taxon>
        <taxon>Bryopsida</taxon>
        <taxon>Funariidae</taxon>
        <taxon>Funariales</taxon>
        <taxon>Funariaceae</taxon>
        <taxon>Physcomitrium</taxon>
    </lineage>
</organism>
<evidence type="ECO:0000313" key="2">
    <source>
        <dbReference type="Proteomes" id="UP000006727"/>
    </source>
</evidence>
<sequence>MSCRAKYVLVIVKHFSKWIEFVALLQNSLELVAMVFLDQVLTHFRAFVDVLMDQGLKFLRNFEALYIKALIDYCTMSRNHPKVNSLADPYQLLYGWESILLSLIFEKLASILELDEPDVWAQCLYDWTKFFKQTMSMAMKNLSIAQYCNTLQYAHIHSRA</sequence>
<reference evidence="1 2" key="2">
    <citation type="journal article" date="2018" name="Plant J.">
        <title>The Physcomitrella patens chromosome-scale assembly reveals moss genome structure and evolution.</title>
        <authorList>
            <person name="Lang D."/>
            <person name="Ullrich K.K."/>
            <person name="Murat F."/>
            <person name="Fuchs J."/>
            <person name="Jenkins J."/>
            <person name="Haas F.B."/>
            <person name="Piednoel M."/>
            <person name="Gundlach H."/>
            <person name="Van Bel M."/>
            <person name="Meyberg R."/>
            <person name="Vives C."/>
            <person name="Morata J."/>
            <person name="Symeonidi A."/>
            <person name="Hiss M."/>
            <person name="Muchero W."/>
            <person name="Kamisugi Y."/>
            <person name="Saleh O."/>
            <person name="Blanc G."/>
            <person name="Decker E.L."/>
            <person name="van Gessel N."/>
            <person name="Grimwood J."/>
            <person name="Hayes R.D."/>
            <person name="Graham S.W."/>
            <person name="Gunter L.E."/>
            <person name="McDaniel S.F."/>
            <person name="Hoernstein S.N.W."/>
            <person name="Larsson A."/>
            <person name="Li F.W."/>
            <person name="Perroud P.F."/>
            <person name="Phillips J."/>
            <person name="Ranjan P."/>
            <person name="Rokshar D.S."/>
            <person name="Rothfels C.J."/>
            <person name="Schneider L."/>
            <person name="Shu S."/>
            <person name="Stevenson D.W."/>
            <person name="Thummler F."/>
            <person name="Tillich M."/>
            <person name="Villarreal Aguilar J.C."/>
            <person name="Widiez T."/>
            <person name="Wong G.K."/>
            <person name="Wymore A."/>
            <person name="Zhang Y."/>
            <person name="Zimmer A.D."/>
            <person name="Quatrano R.S."/>
            <person name="Mayer K.F.X."/>
            <person name="Goodstein D."/>
            <person name="Casacuberta J.M."/>
            <person name="Vandepoele K."/>
            <person name="Reski R."/>
            <person name="Cuming A.C."/>
            <person name="Tuskan G.A."/>
            <person name="Maumus F."/>
            <person name="Salse J."/>
            <person name="Schmutz J."/>
            <person name="Rensing S.A."/>
        </authorList>
    </citation>
    <scope>NUCLEOTIDE SEQUENCE [LARGE SCALE GENOMIC DNA]</scope>
    <source>
        <strain evidence="1 2">cv. Gransden 2004</strain>
    </source>
</reference>
<reference evidence="1" key="3">
    <citation type="submission" date="2020-12" db="UniProtKB">
        <authorList>
            <consortium name="EnsemblPlants"/>
        </authorList>
    </citation>
    <scope>IDENTIFICATION</scope>
</reference>
<dbReference type="Gene3D" id="3.30.420.10">
    <property type="entry name" value="Ribonuclease H-like superfamily/Ribonuclease H"/>
    <property type="match status" value="1"/>
</dbReference>
<name>A0A7I4EYT7_PHYPA</name>
<accession>A0A7I4EYT7</accession>
<reference evidence="1 2" key="1">
    <citation type="journal article" date="2008" name="Science">
        <title>The Physcomitrella genome reveals evolutionary insights into the conquest of land by plants.</title>
        <authorList>
            <person name="Rensing S."/>
            <person name="Lang D."/>
            <person name="Zimmer A."/>
            <person name="Terry A."/>
            <person name="Salamov A."/>
            <person name="Shapiro H."/>
            <person name="Nishiyama T."/>
            <person name="Perroud P.-F."/>
            <person name="Lindquist E."/>
            <person name="Kamisugi Y."/>
            <person name="Tanahashi T."/>
            <person name="Sakakibara K."/>
            <person name="Fujita T."/>
            <person name="Oishi K."/>
            <person name="Shin-I T."/>
            <person name="Kuroki Y."/>
            <person name="Toyoda A."/>
            <person name="Suzuki Y."/>
            <person name="Hashimoto A."/>
            <person name="Yamaguchi K."/>
            <person name="Sugano A."/>
            <person name="Kohara Y."/>
            <person name="Fujiyama A."/>
            <person name="Anterola A."/>
            <person name="Aoki S."/>
            <person name="Ashton N."/>
            <person name="Barbazuk W.B."/>
            <person name="Barker E."/>
            <person name="Bennetzen J."/>
            <person name="Bezanilla M."/>
            <person name="Blankenship R."/>
            <person name="Cho S.H."/>
            <person name="Dutcher S."/>
            <person name="Estelle M."/>
            <person name="Fawcett J.A."/>
            <person name="Gundlach H."/>
            <person name="Hanada K."/>
            <person name="Heyl A."/>
            <person name="Hicks K.A."/>
            <person name="Hugh J."/>
            <person name="Lohr M."/>
            <person name="Mayer K."/>
            <person name="Melkozernov A."/>
            <person name="Murata T."/>
            <person name="Nelson D."/>
            <person name="Pils B."/>
            <person name="Prigge M."/>
            <person name="Reiss B."/>
            <person name="Renner T."/>
            <person name="Rombauts S."/>
            <person name="Rushton P."/>
            <person name="Sanderfoot A."/>
            <person name="Schween G."/>
            <person name="Shiu S.-H."/>
            <person name="Stueber K."/>
            <person name="Theodoulou F.L."/>
            <person name="Tu H."/>
            <person name="Van de Peer Y."/>
            <person name="Verrier P.J."/>
            <person name="Waters E."/>
            <person name="Wood A."/>
            <person name="Yang L."/>
            <person name="Cove D."/>
            <person name="Cuming A."/>
            <person name="Hasebe M."/>
            <person name="Lucas S."/>
            <person name="Mishler D.B."/>
            <person name="Reski R."/>
            <person name="Grigoriev I."/>
            <person name="Quatrano R.S."/>
            <person name="Boore J.L."/>
        </authorList>
    </citation>
    <scope>NUCLEOTIDE SEQUENCE [LARGE SCALE GENOMIC DNA]</scope>
    <source>
        <strain evidence="1 2">cv. Gransden 2004</strain>
    </source>
</reference>
<dbReference type="SUPFAM" id="SSF53098">
    <property type="entry name" value="Ribonuclease H-like"/>
    <property type="match status" value="1"/>
</dbReference>
<protein>
    <submittedName>
        <fullName evidence="1">Uncharacterized protein</fullName>
    </submittedName>
</protein>
<dbReference type="Gramene" id="Pp3c10_14050V3.2">
    <property type="protein sequence ID" value="Pp3c10_14050V3.2"/>
    <property type="gene ID" value="Pp3c10_14050"/>
</dbReference>
<dbReference type="InterPro" id="IPR036397">
    <property type="entry name" value="RNaseH_sf"/>
</dbReference>
<dbReference type="EMBL" id="ABEU02000010">
    <property type="status" value="NOT_ANNOTATED_CDS"/>
    <property type="molecule type" value="Genomic_DNA"/>
</dbReference>
<evidence type="ECO:0000313" key="1">
    <source>
        <dbReference type="EnsemblPlants" id="Pp3c10_14050V3.2"/>
    </source>
</evidence>
<dbReference type="InParanoid" id="A0A7I4EYT7"/>